<evidence type="ECO:0000256" key="11">
    <source>
        <dbReference type="SAM" id="MobiDB-lite"/>
    </source>
</evidence>
<feature type="region of interest" description="Disordered" evidence="11">
    <location>
        <begin position="285"/>
        <end position="380"/>
    </location>
</feature>
<feature type="region of interest" description="Disordered" evidence="11">
    <location>
        <begin position="111"/>
        <end position="146"/>
    </location>
</feature>
<accession>A0A8H5GNY2</accession>
<dbReference type="Pfam" id="PF08209">
    <property type="entry name" value="Sgf11"/>
    <property type="match status" value="1"/>
</dbReference>
<feature type="compositionally biased region" description="Low complexity" evidence="11">
    <location>
        <begin position="134"/>
        <end position="144"/>
    </location>
</feature>
<feature type="chain" id="PRO_5034386211" description="SAGA-associated factor 11" evidence="12">
    <location>
        <begin position="22"/>
        <end position="380"/>
    </location>
</feature>
<feature type="compositionally biased region" description="Polar residues" evidence="11">
    <location>
        <begin position="185"/>
        <end position="204"/>
    </location>
</feature>
<keyword evidence="7 10" id="KW-0010">Activator</keyword>
<keyword evidence="3" id="KW-0863">Zinc-finger</keyword>
<feature type="compositionally biased region" description="Basic and acidic residues" evidence="11">
    <location>
        <begin position="221"/>
        <end position="230"/>
    </location>
</feature>
<keyword evidence="4" id="KW-0862">Zinc</keyword>
<evidence type="ECO:0000256" key="2">
    <source>
        <dbReference type="ARBA" id="ARBA00022723"/>
    </source>
</evidence>
<dbReference type="AlphaFoldDB" id="A0A8H5GNY2"/>
<dbReference type="EMBL" id="JAACJM010000015">
    <property type="protein sequence ID" value="KAF5368491.1"/>
    <property type="molecule type" value="Genomic_DNA"/>
</dbReference>
<evidence type="ECO:0000256" key="1">
    <source>
        <dbReference type="ARBA" id="ARBA00004123"/>
    </source>
</evidence>
<dbReference type="InterPro" id="IPR013246">
    <property type="entry name" value="SAGA_su_Sgf11"/>
</dbReference>
<dbReference type="Gene3D" id="3.30.160.60">
    <property type="entry name" value="Classic Zinc Finger"/>
    <property type="match status" value="1"/>
</dbReference>
<keyword evidence="12" id="KW-0732">Signal</keyword>
<dbReference type="Proteomes" id="UP000559256">
    <property type="component" value="Unassembled WGS sequence"/>
</dbReference>
<comment type="similarity">
    <text evidence="10">Belongs to the SGF11 family.</text>
</comment>
<dbReference type="GO" id="GO:0070461">
    <property type="term" value="C:SAGA-type complex"/>
    <property type="evidence" value="ECO:0007669"/>
    <property type="project" value="UniProtKB-ARBA"/>
</dbReference>
<dbReference type="OrthoDB" id="21557at2759"/>
<evidence type="ECO:0000256" key="8">
    <source>
        <dbReference type="ARBA" id="ARBA00023163"/>
    </source>
</evidence>
<gene>
    <name evidence="13" type="ORF">D9758_002350</name>
</gene>
<evidence type="ECO:0000256" key="4">
    <source>
        <dbReference type="ARBA" id="ARBA00022833"/>
    </source>
</evidence>
<keyword evidence="14" id="KW-1185">Reference proteome</keyword>
<evidence type="ECO:0000313" key="13">
    <source>
        <dbReference type="EMBL" id="KAF5368491.1"/>
    </source>
</evidence>
<name>A0A8H5GNY2_9AGAR</name>
<feature type="signal peptide" evidence="12">
    <location>
        <begin position="1"/>
        <end position="21"/>
    </location>
</feature>
<keyword evidence="9" id="KW-0539">Nucleus</keyword>
<sequence length="380" mass="40433">MRARMSMTQALNLRVLTFLHCFSIHVFDVVSTLPRSLQQFVHSISGNLCDMPSKAEKAEKEEVISALTTRFFLSMLDEFVMDVALKAHKDVSKSRAVCEICQTRCNGVHVPGSSSSNKGTAAASRAPTPSDAKTGTGSSTPSTPYLDCVNCSRPTASNRYASHLSSCMGLSSARRGAPPPRNVKSKQSVDPSRSRSPASVSDAGTLSDDKSPAVKSKSKSKRAEDAEFNLKRKRPISPQVSPVKKQKQKASGAAVFNDTSSRFLLSFIASPVSRVKSELVSVFSNTNSLPSTNSQSKIPSKLRDSSTAPMPGNPASSSSRSSSPEDMLSATLGVASNFQSGARPSPPVKRPSPPRPTAVSGYIHEEEGDETGSSTDTDSD</sequence>
<evidence type="ECO:0000256" key="9">
    <source>
        <dbReference type="ARBA" id="ARBA00023242"/>
    </source>
</evidence>
<keyword evidence="8" id="KW-0804">Transcription</keyword>
<keyword evidence="5" id="KW-0156">Chromatin regulator</keyword>
<evidence type="ECO:0000256" key="7">
    <source>
        <dbReference type="ARBA" id="ARBA00023159"/>
    </source>
</evidence>
<proteinExistence type="inferred from homology"/>
<dbReference type="GO" id="GO:0006325">
    <property type="term" value="P:chromatin organization"/>
    <property type="evidence" value="ECO:0007669"/>
    <property type="project" value="UniProtKB-KW"/>
</dbReference>
<dbReference type="GO" id="GO:0005634">
    <property type="term" value="C:nucleus"/>
    <property type="evidence" value="ECO:0007669"/>
    <property type="project" value="UniProtKB-SubCell"/>
</dbReference>
<protein>
    <recommendedName>
        <fullName evidence="10">SAGA-associated factor 11</fullName>
    </recommendedName>
</protein>
<feature type="compositionally biased region" description="Low complexity" evidence="11">
    <location>
        <begin position="371"/>
        <end position="380"/>
    </location>
</feature>
<evidence type="ECO:0000256" key="6">
    <source>
        <dbReference type="ARBA" id="ARBA00023015"/>
    </source>
</evidence>
<keyword evidence="2" id="KW-0479">Metal-binding</keyword>
<feature type="compositionally biased region" description="Polar residues" evidence="11">
    <location>
        <begin position="285"/>
        <end position="298"/>
    </location>
</feature>
<dbReference type="GO" id="GO:0008270">
    <property type="term" value="F:zinc ion binding"/>
    <property type="evidence" value="ECO:0007669"/>
    <property type="project" value="UniProtKB-KW"/>
</dbReference>
<evidence type="ECO:0000256" key="3">
    <source>
        <dbReference type="ARBA" id="ARBA00022771"/>
    </source>
</evidence>
<feature type="compositionally biased region" description="Pro residues" evidence="11">
    <location>
        <begin position="344"/>
        <end position="356"/>
    </location>
</feature>
<evidence type="ECO:0000256" key="5">
    <source>
        <dbReference type="ARBA" id="ARBA00022853"/>
    </source>
</evidence>
<keyword evidence="6" id="KW-0805">Transcription regulation</keyword>
<evidence type="ECO:0000256" key="10">
    <source>
        <dbReference type="RuleBase" id="RU261113"/>
    </source>
</evidence>
<evidence type="ECO:0000256" key="12">
    <source>
        <dbReference type="SAM" id="SignalP"/>
    </source>
</evidence>
<reference evidence="13 14" key="1">
    <citation type="journal article" date="2020" name="ISME J.">
        <title>Uncovering the hidden diversity of litter-decomposition mechanisms in mushroom-forming fungi.</title>
        <authorList>
            <person name="Floudas D."/>
            <person name="Bentzer J."/>
            <person name="Ahren D."/>
            <person name="Johansson T."/>
            <person name="Persson P."/>
            <person name="Tunlid A."/>
        </authorList>
    </citation>
    <scope>NUCLEOTIDE SEQUENCE [LARGE SCALE GENOMIC DNA]</scope>
    <source>
        <strain evidence="13 14">CBS 291.85</strain>
    </source>
</reference>
<comment type="subcellular location">
    <subcellularLocation>
        <location evidence="1 10">Nucleus</location>
    </subcellularLocation>
</comment>
<comment type="caution">
    <text evidence="13">The sequence shown here is derived from an EMBL/GenBank/DDBJ whole genome shotgun (WGS) entry which is preliminary data.</text>
</comment>
<organism evidence="13 14">
    <name type="scientific">Tetrapyrgos nigripes</name>
    <dbReference type="NCBI Taxonomy" id="182062"/>
    <lineage>
        <taxon>Eukaryota</taxon>
        <taxon>Fungi</taxon>
        <taxon>Dikarya</taxon>
        <taxon>Basidiomycota</taxon>
        <taxon>Agaricomycotina</taxon>
        <taxon>Agaricomycetes</taxon>
        <taxon>Agaricomycetidae</taxon>
        <taxon>Agaricales</taxon>
        <taxon>Marasmiineae</taxon>
        <taxon>Marasmiaceae</taxon>
        <taxon>Tetrapyrgos</taxon>
    </lineage>
</organism>
<evidence type="ECO:0000313" key="14">
    <source>
        <dbReference type="Proteomes" id="UP000559256"/>
    </source>
</evidence>
<feature type="region of interest" description="Disordered" evidence="11">
    <location>
        <begin position="170"/>
        <end position="253"/>
    </location>
</feature>